<evidence type="ECO:0000256" key="5">
    <source>
        <dbReference type="ARBA" id="ARBA00023157"/>
    </source>
</evidence>
<feature type="active site" evidence="6">
    <location>
        <position position="788"/>
    </location>
</feature>
<keyword evidence="5 8" id="KW-1015">Disulfide bond</keyword>
<dbReference type="Gene3D" id="1.50.10.10">
    <property type="match status" value="3"/>
</dbReference>
<evidence type="ECO:0000256" key="11">
    <source>
        <dbReference type="SAM" id="Phobius"/>
    </source>
</evidence>
<dbReference type="GO" id="GO:0016020">
    <property type="term" value="C:membrane"/>
    <property type="evidence" value="ECO:0007669"/>
    <property type="project" value="InterPro"/>
</dbReference>
<evidence type="ECO:0000313" key="13">
    <source>
        <dbReference type="Proteomes" id="UP000034164"/>
    </source>
</evidence>
<comment type="caution">
    <text evidence="12">The sequence shown here is derived from an EMBL/GenBank/DDBJ whole genome shotgun (WGS) entry which is preliminary data.</text>
</comment>
<keyword evidence="9" id="KW-0326">Glycosidase</keyword>
<sequence length="884" mass="98740">MLRLRRYRVFVIFAIISVVAFIHFFRIRDWSTPSSFSNESAEKQKPLPPPPAPPPPNASPPLYPKPAVESSDDHGFAPEPTTADPTPAATTPATPAATLVDNPPPVHQPSVPDSPQKEPTKLDQHTKPLLPPPGEAEFESQGQGRVEVDDLDRSDVRWEKQTEHFPVAPENLIQLPQGTLKTLPKIQFEFSEESPAAKVDREAKLAAIKGSFIHSWTSYKAEAWGHDELSPVLGGYRDPFSGWGASLVDGLDTLWIMGMEEEFEEAVEKIKEIDFATSTRKDIPLFETVIRYLGGLIGAYDISGGKYQSLLDKALELAEILMGAFDTPNRMPVTYYLWAPAYASQPHRASYRAVTAEIGSLSVEFTRLAQITKEAKYYDAVARITNELEKFQGKTKLPGLWPTHIDASGCKYIMRPEEQPAELPTDVLPPIIPEMKLPERQIQKREEINPIFIDAEPADYNVKPGSRPLPTPPAKPSLDDDLLAEGKPKPPSEYDCEDQDLTSPHRSPTDRFTLGGLADSAYEYLPKEYALLGGLNDQYRSMYEKSTDAIKKYLLFRPMLPDKRDVLFIASATSKEPVTENSDLKYTYEGSHLACFAGGMFALGAKLFGIEGDLDIAAKLTDGCVWAYESTTTGIMPESFEMLSCESLEPCEWNQTRYYDALDPYFAERKANHDQIVAEHAQQLTDRASSNDTDTSSSPDPPKPQSTSERPDEKIDTKKLVKRQGPAPAQAVAPAVPPLPTVTPPLWDQSEVPEFFSHEEFAKVTIKEDRLPPGVSSISARKYILRPEAIESVFIMYRITGDNSWRQKGWKMFQAVEAATRTDIASSAIKDVTSRVPLFLNEMESFWLAETLKYFYLLFSDPGLVSLDEYVLNTEAHPHKRPLP</sequence>
<reference evidence="13" key="1">
    <citation type="journal article" date="2015" name="PLoS Genet.">
        <title>The dynamic genome and transcriptome of the human fungal pathogen Blastomyces and close relative Emmonsia.</title>
        <authorList>
            <person name="Munoz J.F."/>
            <person name="Gauthier G.M."/>
            <person name="Desjardins C.A."/>
            <person name="Gallo J.E."/>
            <person name="Holder J."/>
            <person name="Sullivan T.D."/>
            <person name="Marty A.J."/>
            <person name="Carmen J.C."/>
            <person name="Chen Z."/>
            <person name="Ding L."/>
            <person name="Gujja S."/>
            <person name="Magrini V."/>
            <person name="Misas E."/>
            <person name="Mitreva M."/>
            <person name="Priest M."/>
            <person name="Saif S."/>
            <person name="Whiston E.A."/>
            <person name="Young S."/>
            <person name="Zeng Q."/>
            <person name="Goldman W.E."/>
            <person name="Mardis E.R."/>
            <person name="Taylor J.W."/>
            <person name="McEwen J.G."/>
            <person name="Clay O.K."/>
            <person name="Klein B.S."/>
            <person name="Cuomo C.A."/>
        </authorList>
    </citation>
    <scope>NUCLEOTIDE SEQUENCE [LARGE SCALE GENOMIC DNA]</scope>
    <source>
        <strain evidence="13">UAMH 3008</strain>
    </source>
</reference>
<feature type="disulfide bond" evidence="8">
    <location>
        <begin position="595"/>
        <end position="624"/>
    </location>
</feature>
<dbReference type="GO" id="GO:0005975">
    <property type="term" value="P:carbohydrate metabolic process"/>
    <property type="evidence" value="ECO:0007669"/>
    <property type="project" value="InterPro"/>
</dbReference>
<keyword evidence="4 9" id="KW-0378">Hydrolase</keyword>
<organism evidence="12 13">
    <name type="scientific">[Emmonsia] crescens</name>
    <dbReference type="NCBI Taxonomy" id="73230"/>
    <lineage>
        <taxon>Eukaryota</taxon>
        <taxon>Fungi</taxon>
        <taxon>Dikarya</taxon>
        <taxon>Ascomycota</taxon>
        <taxon>Pezizomycotina</taxon>
        <taxon>Eurotiomycetes</taxon>
        <taxon>Eurotiomycetidae</taxon>
        <taxon>Onygenales</taxon>
        <taxon>Ajellomycetaceae</taxon>
        <taxon>Emergomyces</taxon>
    </lineage>
</organism>
<dbReference type="SUPFAM" id="SSF48225">
    <property type="entry name" value="Seven-hairpin glycosidases"/>
    <property type="match status" value="1"/>
</dbReference>
<feature type="compositionally biased region" description="Pro residues" evidence="10">
    <location>
        <begin position="46"/>
        <end position="64"/>
    </location>
</feature>
<protein>
    <recommendedName>
        <fullName evidence="9">alpha-1,2-Mannosidase</fullName>
        <ecNumber evidence="9">3.2.1.-</ecNumber>
    </recommendedName>
</protein>
<dbReference type="GO" id="GO:0005783">
    <property type="term" value="C:endoplasmic reticulum"/>
    <property type="evidence" value="ECO:0007669"/>
    <property type="project" value="TreeGrafter"/>
</dbReference>
<dbReference type="Proteomes" id="UP000034164">
    <property type="component" value="Unassembled WGS sequence"/>
</dbReference>
<comment type="pathway">
    <text evidence="2">Protein modification; protein glycosylation.</text>
</comment>
<evidence type="ECO:0000256" key="4">
    <source>
        <dbReference type="ARBA" id="ARBA00022801"/>
    </source>
</evidence>
<dbReference type="PANTHER" id="PTHR11742">
    <property type="entry name" value="MANNOSYL-OLIGOSACCHARIDE ALPHA-1,2-MANNOSIDASE-RELATED"/>
    <property type="match status" value="1"/>
</dbReference>
<comment type="cofactor">
    <cofactor evidence="1 7">
        <name>Ca(2+)</name>
        <dbReference type="ChEBI" id="CHEBI:29108"/>
    </cofactor>
</comment>
<feature type="region of interest" description="Disordered" evidence="10">
    <location>
        <begin position="683"/>
        <end position="737"/>
    </location>
</feature>
<feature type="active site" evidence="6">
    <location>
        <position position="519"/>
    </location>
</feature>
<dbReference type="GO" id="GO:0004571">
    <property type="term" value="F:mannosyl-oligosaccharide 1,2-alpha-mannosidase activity"/>
    <property type="evidence" value="ECO:0007669"/>
    <property type="project" value="InterPro"/>
</dbReference>
<feature type="active site" description="Proton donor" evidence="6">
    <location>
        <position position="287"/>
    </location>
</feature>
<name>A0A0G2HUK1_9EURO</name>
<dbReference type="OrthoDB" id="10052040at2759"/>
<evidence type="ECO:0000256" key="3">
    <source>
        <dbReference type="ARBA" id="ARBA00007658"/>
    </source>
</evidence>
<keyword evidence="7" id="KW-0479">Metal-binding</keyword>
<evidence type="ECO:0000256" key="10">
    <source>
        <dbReference type="SAM" id="MobiDB-lite"/>
    </source>
</evidence>
<feature type="active site" description="Proton donor" evidence="6">
    <location>
        <position position="638"/>
    </location>
</feature>
<keyword evidence="11" id="KW-1133">Transmembrane helix</keyword>
<feature type="region of interest" description="Disordered" evidence="10">
    <location>
        <begin position="457"/>
        <end position="512"/>
    </location>
</feature>
<dbReference type="Pfam" id="PF01532">
    <property type="entry name" value="Glyco_hydro_47"/>
    <property type="match status" value="1"/>
</dbReference>
<feature type="transmembrane region" description="Helical" evidence="11">
    <location>
        <begin position="7"/>
        <end position="25"/>
    </location>
</feature>
<dbReference type="PANTHER" id="PTHR11742:SF103">
    <property type="entry name" value="ENDOPLASMIC RETICULUM MANNOSIDASE MNL2-RELATED"/>
    <property type="match status" value="1"/>
</dbReference>
<gene>
    <name evidence="12" type="ORF">EMCG_03996</name>
</gene>
<feature type="compositionally biased region" description="Basic and acidic residues" evidence="10">
    <location>
        <begin position="115"/>
        <end position="126"/>
    </location>
</feature>
<dbReference type="InterPro" id="IPR001382">
    <property type="entry name" value="Glyco_hydro_47"/>
</dbReference>
<feature type="compositionally biased region" description="Basic and acidic residues" evidence="10">
    <location>
        <begin position="709"/>
        <end position="719"/>
    </location>
</feature>
<dbReference type="PRINTS" id="PR00747">
    <property type="entry name" value="GLYHDRLASE47"/>
</dbReference>
<dbReference type="AlphaFoldDB" id="A0A0G2HUK1"/>
<keyword evidence="7" id="KW-0106">Calcium</keyword>
<dbReference type="InterPro" id="IPR050749">
    <property type="entry name" value="Glycosyl_Hydrolase_47"/>
</dbReference>
<evidence type="ECO:0000256" key="8">
    <source>
        <dbReference type="PIRSR" id="PIRSR601382-3"/>
    </source>
</evidence>
<dbReference type="GO" id="GO:0005509">
    <property type="term" value="F:calcium ion binding"/>
    <property type="evidence" value="ECO:0007669"/>
    <property type="project" value="InterPro"/>
</dbReference>
<dbReference type="GO" id="GO:0036503">
    <property type="term" value="P:ERAD pathway"/>
    <property type="evidence" value="ECO:0007669"/>
    <property type="project" value="UniProtKB-ARBA"/>
</dbReference>
<evidence type="ECO:0000256" key="6">
    <source>
        <dbReference type="PIRSR" id="PIRSR601382-1"/>
    </source>
</evidence>
<dbReference type="InterPro" id="IPR012341">
    <property type="entry name" value="6hp_glycosidase-like_sf"/>
</dbReference>
<accession>A0A0G2HUK1</accession>
<evidence type="ECO:0000256" key="1">
    <source>
        <dbReference type="ARBA" id="ARBA00001913"/>
    </source>
</evidence>
<dbReference type="UniPathway" id="UPA00378"/>
<dbReference type="VEuPathDB" id="FungiDB:EMCG_03996"/>
<comment type="similarity">
    <text evidence="3 9">Belongs to the glycosyl hydrolase 47 family.</text>
</comment>
<feature type="region of interest" description="Disordered" evidence="10">
    <location>
        <begin position="34"/>
        <end position="147"/>
    </location>
</feature>
<feature type="compositionally biased region" description="Low complexity" evidence="10">
    <location>
        <begin position="77"/>
        <end position="98"/>
    </location>
</feature>
<feature type="compositionally biased region" description="Low complexity" evidence="10">
    <location>
        <begin position="685"/>
        <end position="698"/>
    </location>
</feature>
<dbReference type="EC" id="3.2.1.-" evidence="9"/>
<dbReference type="EMBL" id="LCZI01001307">
    <property type="protein sequence ID" value="KKZ61390.1"/>
    <property type="molecule type" value="Genomic_DNA"/>
</dbReference>
<dbReference type="InterPro" id="IPR036026">
    <property type="entry name" value="Seven-hairpin_glycosidases"/>
</dbReference>
<proteinExistence type="inferred from homology"/>
<evidence type="ECO:0000256" key="7">
    <source>
        <dbReference type="PIRSR" id="PIRSR601382-2"/>
    </source>
</evidence>
<evidence type="ECO:0000256" key="2">
    <source>
        <dbReference type="ARBA" id="ARBA00004922"/>
    </source>
</evidence>
<keyword evidence="11" id="KW-0472">Membrane</keyword>
<evidence type="ECO:0000313" key="12">
    <source>
        <dbReference type="EMBL" id="KKZ61390.1"/>
    </source>
</evidence>
<feature type="binding site" evidence="7">
    <location>
        <position position="874"/>
    </location>
    <ligand>
        <name>Ca(2+)</name>
        <dbReference type="ChEBI" id="CHEBI:29108"/>
    </ligand>
</feature>
<keyword evidence="11" id="KW-0812">Transmembrane</keyword>
<evidence type="ECO:0000256" key="9">
    <source>
        <dbReference type="RuleBase" id="RU361193"/>
    </source>
</evidence>